<name>A0A0B7HCW7_9FLAO</name>
<evidence type="ECO:0000313" key="1">
    <source>
        <dbReference type="EMBL" id="CEN37130.1"/>
    </source>
</evidence>
<sequence>MIMNDIRDIKRTINQEIIKKIFSNKDSAIEFLTLYELKEKDLRKKKSTELFNEIVKVWNYDDAKDKIREIFKKKTKFINGLNGEQTIKILIDEWNKMNLGAISWPFSQGQFDNFVQHLNSEHSSRDVKDKKVKLAAVKYRRIKEINTERNDFLETLVFLKNENIIPTLSHNRGVDFFIDGVSYDQKVARSVTNQFKRDFGENWRDTAISQPEKVAEYLYKYQDEGRFGASPRLFIVYLDENISPIKVREIIEQTSLDKPLEITFDFEHKNGGSKTYKTQAFVILLRN</sequence>
<protein>
    <submittedName>
        <fullName evidence="1">Uncharacterized protein</fullName>
    </submittedName>
</protein>
<gene>
    <name evidence="1" type="ORF">CCYN74_210044</name>
</gene>
<reference evidence="1 2" key="1">
    <citation type="submission" date="2015-01" db="EMBL/GenBank/DDBJ databases">
        <authorList>
            <person name="MANFREDI Pablo"/>
        </authorList>
    </citation>
    <scope>NUCLEOTIDE SEQUENCE [LARGE SCALE GENOMIC DNA]</scope>
    <source>
        <strain evidence="1 2">Ccy74</strain>
    </source>
</reference>
<dbReference type="EMBL" id="CDOG01000014">
    <property type="protein sequence ID" value="CEN37130.1"/>
    <property type="molecule type" value="Genomic_DNA"/>
</dbReference>
<evidence type="ECO:0000313" key="2">
    <source>
        <dbReference type="Proteomes" id="UP000038083"/>
    </source>
</evidence>
<organism evidence="1 2">
    <name type="scientific">Capnocytophaga cynodegmi</name>
    <dbReference type="NCBI Taxonomy" id="28189"/>
    <lineage>
        <taxon>Bacteria</taxon>
        <taxon>Pseudomonadati</taxon>
        <taxon>Bacteroidota</taxon>
        <taxon>Flavobacteriia</taxon>
        <taxon>Flavobacteriales</taxon>
        <taxon>Flavobacteriaceae</taxon>
        <taxon>Capnocytophaga</taxon>
    </lineage>
</organism>
<dbReference type="AlphaFoldDB" id="A0A0B7HCW7"/>
<proteinExistence type="predicted"/>
<dbReference type="Proteomes" id="UP000038083">
    <property type="component" value="Unassembled WGS sequence"/>
</dbReference>
<accession>A0A0B7HCW7</accession>